<protein>
    <recommendedName>
        <fullName evidence="1">RNase H type-1 domain-containing protein</fullName>
    </recommendedName>
</protein>
<evidence type="ECO:0000259" key="1">
    <source>
        <dbReference type="Pfam" id="PF13456"/>
    </source>
</evidence>
<dbReference type="Pfam" id="PF13456">
    <property type="entry name" value="RVT_3"/>
    <property type="match status" value="1"/>
</dbReference>
<dbReference type="InterPro" id="IPR053151">
    <property type="entry name" value="RNase_H-like"/>
</dbReference>
<accession>A0ABR0NYJ6</accession>
<comment type="caution">
    <text evidence="2">The sequence shown here is derived from an EMBL/GenBank/DDBJ whole genome shotgun (WGS) entry which is preliminary data.</text>
</comment>
<dbReference type="PANTHER" id="PTHR47723">
    <property type="entry name" value="OS05G0353850 PROTEIN"/>
    <property type="match status" value="1"/>
</dbReference>
<keyword evidence="3" id="KW-1185">Reference proteome</keyword>
<feature type="domain" description="RNase H type-1" evidence="1">
    <location>
        <begin position="18"/>
        <end position="71"/>
    </location>
</feature>
<reference evidence="2 3" key="1">
    <citation type="submission" date="2023-03" db="EMBL/GenBank/DDBJ databases">
        <title>WGS of Gossypium arboreum.</title>
        <authorList>
            <person name="Yu D."/>
        </authorList>
    </citation>
    <scope>NUCLEOTIDE SEQUENCE [LARGE SCALE GENOMIC DNA]</scope>
    <source>
        <tissue evidence="2">Leaf</tissue>
    </source>
</reference>
<evidence type="ECO:0000313" key="3">
    <source>
        <dbReference type="Proteomes" id="UP001358586"/>
    </source>
</evidence>
<proteinExistence type="predicted"/>
<name>A0ABR0NYJ6_GOSAR</name>
<dbReference type="InterPro" id="IPR002156">
    <property type="entry name" value="RNaseH_domain"/>
</dbReference>
<dbReference type="Proteomes" id="UP001358586">
    <property type="component" value="Chromosome 8"/>
</dbReference>
<dbReference type="EMBL" id="JARKNE010000008">
    <property type="protein sequence ID" value="KAK5811237.1"/>
    <property type="molecule type" value="Genomic_DNA"/>
</dbReference>
<dbReference type="PANTHER" id="PTHR47723:SF24">
    <property type="entry name" value="RNASE H TYPE-1 DOMAIN-CONTAINING PROTEIN"/>
    <property type="match status" value="1"/>
</dbReference>
<dbReference type="CDD" id="cd06222">
    <property type="entry name" value="RNase_H_like"/>
    <property type="match status" value="1"/>
</dbReference>
<gene>
    <name evidence="2" type="ORF">PVK06_026561</name>
</gene>
<evidence type="ECO:0000313" key="2">
    <source>
        <dbReference type="EMBL" id="KAK5811237.1"/>
    </source>
</evidence>
<sequence>MAISISWSRLEEGYVKFNIDSAVLSFRACASVRGTIRDTNGVWQCGFSMTIGDGTIFQVEVKAVLEGLRLA</sequence>
<organism evidence="2 3">
    <name type="scientific">Gossypium arboreum</name>
    <name type="common">Tree cotton</name>
    <name type="synonym">Gossypium nanking</name>
    <dbReference type="NCBI Taxonomy" id="29729"/>
    <lineage>
        <taxon>Eukaryota</taxon>
        <taxon>Viridiplantae</taxon>
        <taxon>Streptophyta</taxon>
        <taxon>Embryophyta</taxon>
        <taxon>Tracheophyta</taxon>
        <taxon>Spermatophyta</taxon>
        <taxon>Magnoliopsida</taxon>
        <taxon>eudicotyledons</taxon>
        <taxon>Gunneridae</taxon>
        <taxon>Pentapetalae</taxon>
        <taxon>rosids</taxon>
        <taxon>malvids</taxon>
        <taxon>Malvales</taxon>
        <taxon>Malvaceae</taxon>
        <taxon>Malvoideae</taxon>
        <taxon>Gossypium</taxon>
    </lineage>
</organism>
<dbReference type="InterPro" id="IPR044730">
    <property type="entry name" value="RNase_H-like_dom_plant"/>
</dbReference>